<dbReference type="eggNOG" id="COG2843">
    <property type="taxonomic scope" value="Bacteria"/>
</dbReference>
<proteinExistence type="inferred from homology"/>
<keyword evidence="2" id="KW-1133">Transmembrane helix</keyword>
<evidence type="ECO:0000256" key="2">
    <source>
        <dbReference type="SAM" id="Phobius"/>
    </source>
</evidence>
<organism evidence="4 5">
    <name type="scientific">Butyrivibrio fibrisolvens</name>
    <dbReference type="NCBI Taxonomy" id="831"/>
    <lineage>
        <taxon>Bacteria</taxon>
        <taxon>Bacillati</taxon>
        <taxon>Bacillota</taxon>
        <taxon>Clostridia</taxon>
        <taxon>Lachnospirales</taxon>
        <taxon>Lachnospiraceae</taxon>
        <taxon>Butyrivibrio</taxon>
    </lineage>
</organism>
<dbReference type="Proteomes" id="UP000182584">
    <property type="component" value="Unassembled WGS sequence"/>
</dbReference>
<evidence type="ECO:0000259" key="3">
    <source>
        <dbReference type="SMART" id="SM00854"/>
    </source>
</evidence>
<dbReference type="SUPFAM" id="SSF56300">
    <property type="entry name" value="Metallo-dependent phosphatases"/>
    <property type="match status" value="1"/>
</dbReference>
<dbReference type="SMART" id="SM00854">
    <property type="entry name" value="PGA_cap"/>
    <property type="match status" value="1"/>
</dbReference>
<gene>
    <name evidence="4" type="ORF">SAMN04487884_10188</name>
</gene>
<reference evidence="4 5" key="1">
    <citation type="submission" date="2016-10" db="EMBL/GenBank/DDBJ databases">
        <authorList>
            <person name="de Groot N.N."/>
        </authorList>
    </citation>
    <scope>NUCLEOTIDE SEQUENCE [LARGE SCALE GENOMIC DNA]</scope>
    <source>
        <strain evidence="4 5">AR40</strain>
    </source>
</reference>
<keyword evidence="2" id="KW-0472">Membrane</keyword>
<evidence type="ECO:0000313" key="4">
    <source>
        <dbReference type="EMBL" id="SEQ99661.1"/>
    </source>
</evidence>
<name>A0A1H9KKH9_BUTFI</name>
<protein>
    <submittedName>
        <fullName evidence="4">Capsule synthesis protein PGA_cap</fullName>
    </submittedName>
</protein>
<dbReference type="AlphaFoldDB" id="A0A1H9KKH9"/>
<keyword evidence="2" id="KW-0812">Transmembrane</keyword>
<dbReference type="Gene3D" id="3.60.21.10">
    <property type="match status" value="1"/>
</dbReference>
<evidence type="ECO:0000313" key="5">
    <source>
        <dbReference type="Proteomes" id="UP000182584"/>
    </source>
</evidence>
<dbReference type="OrthoDB" id="9810906at2"/>
<dbReference type="InterPro" id="IPR052169">
    <property type="entry name" value="CW_Biosynth-Accessory"/>
</dbReference>
<dbReference type="PANTHER" id="PTHR33393:SF12">
    <property type="entry name" value="CAPSULE BIOSYNTHESIS PROTEIN CAPA"/>
    <property type="match status" value="1"/>
</dbReference>
<evidence type="ECO:0000256" key="1">
    <source>
        <dbReference type="ARBA" id="ARBA00005662"/>
    </source>
</evidence>
<accession>A0A1H9KKH9</accession>
<feature type="transmembrane region" description="Helical" evidence="2">
    <location>
        <begin position="12"/>
        <end position="31"/>
    </location>
</feature>
<dbReference type="InterPro" id="IPR019079">
    <property type="entry name" value="Capsule_synth_CapA"/>
</dbReference>
<sequence>MVKKFLNKTFTYKHYHLISTILVALIIAIFISKVRSLNIPDNIVFNTKDEPVFDTQAHLCDGYFTLQDDAGNVVWESEKNWKVQDFIVCDIDSDGANEILLLTWKKGSFGRHLPFWVDKNDTETGQHIYIYEKREQNADKDGFLRASWMSSSLQDIINSWSFDNKTKLRVTYESGQVQYFSWIGWGLKAYELPSSKVTFTAVGDTIAHKQIYTYGAMYENNNYDFLYDNVKEKISEADLSAVVQETPFAEDEDLYNAVADNISDDIKSTSQESNIKEQINRLYSEYPRFASPQGIASSQEAAGFDIIACATNHMMDQGIEGIDRTYYAYKDDTNVIGILPSDRQESENYIVISKNGITIALFDYTYGINDLGIPSGYSNCINILSDEDKVKKDLETARQEADAVIVFVHWGEEYKRDITDYQKKWTDIFYESGVNVVIGSHPHVLEPYELIQREGGQQMLVYYSLGNFVSGQNEIERILGGMATFTINKTVTQEGMTITLTDYELEPIVTHQEKEGIYTAYFLRDYTDFLASMHRLNPSIAGLWVLYDDETKITID</sequence>
<dbReference type="PANTHER" id="PTHR33393">
    <property type="entry name" value="POLYGLUTAMINE SYNTHESIS ACCESSORY PROTEIN RV0574C-RELATED"/>
    <property type="match status" value="1"/>
</dbReference>
<comment type="similarity">
    <text evidence="1">Belongs to the CapA family.</text>
</comment>
<dbReference type="Pfam" id="PF09587">
    <property type="entry name" value="PGA_cap"/>
    <property type="match status" value="1"/>
</dbReference>
<dbReference type="EMBL" id="FOGJ01000001">
    <property type="protein sequence ID" value="SEQ99661.1"/>
    <property type="molecule type" value="Genomic_DNA"/>
</dbReference>
<dbReference type="InterPro" id="IPR029052">
    <property type="entry name" value="Metallo-depent_PP-like"/>
</dbReference>
<feature type="domain" description="Capsule synthesis protein CapA" evidence="3">
    <location>
        <begin position="198"/>
        <end position="472"/>
    </location>
</feature>